<proteinExistence type="predicted"/>
<sequence>MRKTLTLALAALCLFSNAQELGVWNDLYTYNRVNDIVPLNDGYLCAAGMATFKFDYVNREIDKFTKANGLNDTRVTAIERDPVSGIVIIGYENANIDILDGDRVFNMSDIVNSEKFSGRKRINDIEIHGDFAYLLTGFGVVQLDYKRRLIIDTWIVGPNATEMEVFDLAIDEAKDSIWLSTEDGYYKAYMQDALYYFTSWTKDSKFLATPGEFIEYFEGNLFAVGRFTQQDSLYTRASNGRWNAVPDVTLGPIRQVEVEGGRLMVTTAFASEERNSSGLLLDNVTSDYGGNPGFSPLYSMRDESGNWFIGDANQGLIFVDNPNYVQRAKPLSPRTNLVYSLYIGTNGLYVATGNVNGVWAPTYNFEGFYNLFNQSWTHFNVGRTDTSHDILQVLEDPLDPTRVFVAAMGSGILEYRNGVLFEKWDEASTNQVLRGTGTNPLDLRTGGMDFDADGVLWVTCSNSQTSLASYDREGNWTAHSIGTFNGSEIKNIRVLENGDFWIQGRNDGIYSVRIREGSTSTRHLSTGEGNGDLSSSFVHDYEEDLDGEIWIGTGEGVMVQYAPDNMYISGRNYDARSIIVLEDGVYQRLLGSEGILAVEIDGANRKWFGTETGGVFLISEDGQDEIHHFTKENSPLPSNRVSDVKVDPADGTVYIATDLGVVTFNGDATAGSETMEEVTVYPNPVRPGYTGPIAIRGLVEDAQVKITDVAGNIVFETRANGGQAVWYGEDLSGHRVATGVYLAYITDDLGENTHVAKILLVNGN</sequence>
<accession>A0A6L3ZEY6</accession>
<evidence type="ECO:0000313" key="4">
    <source>
        <dbReference type="Proteomes" id="UP000484164"/>
    </source>
</evidence>
<feature type="signal peptide" evidence="1">
    <location>
        <begin position="1"/>
        <end position="18"/>
    </location>
</feature>
<evidence type="ECO:0000256" key="1">
    <source>
        <dbReference type="SAM" id="SignalP"/>
    </source>
</evidence>
<reference evidence="3 4" key="1">
    <citation type="submission" date="2019-10" db="EMBL/GenBank/DDBJ databases">
        <title>Genome sequence of Phaeocystidibacter marisrubri JCM30614 (type strain).</title>
        <authorList>
            <person name="Bowman J.P."/>
        </authorList>
    </citation>
    <scope>NUCLEOTIDE SEQUENCE [LARGE SCALE GENOMIC DNA]</scope>
    <source>
        <strain evidence="3 4">JCM 30614</strain>
    </source>
</reference>
<dbReference type="SUPFAM" id="SSF101898">
    <property type="entry name" value="NHL repeat"/>
    <property type="match status" value="1"/>
</dbReference>
<evidence type="ECO:0000313" key="3">
    <source>
        <dbReference type="EMBL" id="KAB2816391.1"/>
    </source>
</evidence>
<dbReference type="RefSeq" id="WP_151693818.1">
    <property type="nucleotide sequence ID" value="NZ_BMGX01000001.1"/>
</dbReference>
<comment type="caution">
    <text evidence="3">The sequence shown here is derived from an EMBL/GenBank/DDBJ whole genome shotgun (WGS) entry which is preliminary data.</text>
</comment>
<dbReference type="AlphaFoldDB" id="A0A6L3ZEY6"/>
<name>A0A6L3ZEY6_9FLAO</name>
<dbReference type="Gene3D" id="2.130.10.10">
    <property type="entry name" value="YVTN repeat-like/Quinoprotein amine dehydrogenase"/>
    <property type="match status" value="2"/>
</dbReference>
<dbReference type="Pfam" id="PF21544">
    <property type="entry name" value="PorZ_N_b_propeller"/>
    <property type="match status" value="1"/>
</dbReference>
<dbReference type="EMBL" id="WBVQ01000002">
    <property type="protein sequence ID" value="KAB2816391.1"/>
    <property type="molecule type" value="Genomic_DNA"/>
</dbReference>
<feature type="chain" id="PRO_5026827156" description="PorZ N-terminal beta-propeller domain-containing protein" evidence="1">
    <location>
        <begin position="19"/>
        <end position="764"/>
    </location>
</feature>
<protein>
    <recommendedName>
        <fullName evidence="2">PorZ N-terminal beta-propeller domain-containing protein</fullName>
    </recommendedName>
</protein>
<evidence type="ECO:0000259" key="2">
    <source>
        <dbReference type="Pfam" id="PF21544"/>
    </source>
</evidence>
<organism evidence="3 4">
    <name type="scientific">Phaeocystidibacter marisrubri</name>
    <dbReference type="NCBI Taxonomy" id="1577780"/>
    <lineage>
        <taxon>Bacteria</taxon>
        <taxon>Pseudomonadati</taxon>
        <taxon>Bacteroidota</taxon>
        <taxon>Flavobacteriia</taxon>
        <taxon>Flavobacteriales</taxon>
        <taxon>Phaeocystidibacteraceae</taxon>
        <taxon>Phaeocystidibacter</taxon>
    </lineage>
</organism>
<keyword evidence="1" id="KW-0732">Signal</keyword>
<dbReference type="InterPro" id="IPR015943">
    <property type="entry name" value="WD40/YVTN_repeat-like_dom_sf"/>
</dbReference>
<feature type="domain" description="PorZ N-terminal beta-propeller" evidence="2">
    <location>
        <begin position="55"/>
        <end position="201"/>
    </location>
</feature>
<dbReference type="OrthoDB" id="9807410at2"/>
<dbReference type="Proteomes" id="UP000484164">
    <property type="component" value="Unassembled WGS sequence"/>
</dbReference>
<keyword evidence="4" id="KW-1185">Reference proteome</keyword>
<dbReference type="InterPro" id="IPR048954">
    <property type="entry name" value="PorZ_N"/>
</dbReference>
<gene>
    <name evidence="3" type="ORF">F8C82_11965</name>
</gene>